<name>A0A1R4EF94_9GAMM</name>
<dbReference type="AlphaFoldDB" id="A0A1R4EF94"/>
<dbReference type="Proteomes" id="UP000188169">
    <property type="component" value="Unassembled WGS sequence"/>
</dbReference>
<evidence type="ECO:0000313" key="1">
    <source>
        <dbReference type="EMBL" id="SJM37167.1"/>
    </source>
</evidence>
<dbReference type="EMBL" id="FUGD01000075">
    <property type="protein sequence ID" value="SJM37167.1"/>
    <property type="molecule type" value="Genomic_DNA"/>
</dbReference>
<gene>
    <name evidence="1" type="ORF">A1019T_01138</name>
</gene>
<dbReference type="RefSeq" id="WP_077448569.1">
    <property type="nucleotide sequence ID" value="NZ_FUGD01000075.1"/>
</dbReference>
<proteinExistence type="predicted"/>
<organism evidence="1 2">
    <name type="scientific">Psychrobacter pasteurii</name>
    <dbReference type="NCBI Taxonomy" id="1945520"/>
    <lineage>
        <taxon>Bacteria</taxon>
        <taxon>Pseudomonadati</taxon>
        <taxon>Pseudomonadota</taxon>
        <taxon>Gammaproteobacteria</taxon>
        <taxon>Moraxellales</taxon>
        <taxon>Moraxellaceae</taxon>
        <taxon>Psychrobacter</taxon>
    </lineage>
</organism>
<keyword evidence="2" id="KW-1185">Reference proteome</keyword>
<dbReference type="STRING" id="1945520.A1019T_01138"/>
<accession>A0A1R4EF94</accession>
<dbReference type="OrthoDB" id="6717584at2"/>
<reference evidence="2" key="1">
    <citation type="submission" date="2017-02" db="EMBL/GenBank/DDBJ databases">
        <authorList>
            <person name="Mornico D."/>
        </authorList>
    </citation>
    <scope>NUCLEOTIDE SEQUENCE [LARGE SCALE GENOMIC DNA]</scope>
</reference>
<dbReference type="Gene3D" id="1.20.120.330">
    <property type="entry name" value="Nucleotidyltransferases domain 2"/>
    <property type="match status" value="1"/>
</dbReference>
<sequence>MGVSISDLHKTIDSLFPDLNSIDSEGTQRACVNRKYYATYHHLLEVLNNHFSYDLSNEGRFGNTGHHKRVVLAFEDVYMTTGSKNAQQLYLKIQNFISKRHKADYYLDSDFDEFDYKQSIKFANDIPDLANKLVEELKNKRA</sequence>
<protein>
    <recommendedName>
        <fullName evidence="3">HEPN domain-containing protein</fullName>
    </recommendedName>
</protein>
<evidence type="ECO:0008006" key="3">
    <source>
        <dbReference type="Google" id="ProtNLM"/>
    </source>
</evidence>
<evidence type="ECO:0000313" key="2">
    <source>
        <dbReference type="Proteomes" id="UP000188169"/>
    </source>
</evidence>